<dbReference type="InterPro" id="IPR009056">
    <property type="entry name" value="Cyt_c-like_dom"/>
</dbReference>
<evidence type="ECO:0000313" key="9">
    <source>
        <dbReference type="Proteomes" id="UP000320496"/>
    </source>
</evidence>
<keyword evidence="2 4" id="KW-0479">Metal-binding</keyword>
<dbReference type="InterPro" id="IPR011429">
    <property type="entry name" value="Cyt_c_Planctomycete-type"/>
</dbReference>
<dbReference type="InterPro" id="IPR036909">
    <property type="entry name" value="Cyt_c-like_dom_sf"/>
</dbReference>
<dbReference type="AlphaFoldDB" id="A0A517Z5W9"/>
<reference evidence="8 9" key="1">
    <citation type="submission" date="2019-02" db="EMBL/GenBank/DDBJ databases">
        <title>Deep-cultivation of Planctomycetes and their phenomic and genomic characterization uncovers novel biology.</title>
        <authorList>
            <person name="Wiegand S."/>
            <person name="Jogler M."/>
            <person name="Boedeker C."/>
            <person name="Pinto D."/>
            <person name="Vollmers J."/>
            <person name="Rivas-Marin E."/>
            <person name="Kohn T."/>
            <person name="Peeters S.H."/>
            <person name="Heuer A."/>
            <person name="Rast P."/>
            <person name="Oberbeckmann S."/>
            <person name="Bunk B."/>
            <person name="Jeske O."/>
            <person name="Meyerdierks A."/>
            <person name="Storesund J.E."/>
            <person name="Kallscheuer N."/>
            <person name="Luecker S."/>
            <person name="Lage O.M."/>
            <person name="Pohl T."/>
            <person name="Merkel B.J."/>
            <person name="Hornburger P."/>
            <person name="Mueller R.-W."/>
            <person name="Bruemmer F."/>
            <person name="Labrenz M."/>
            <person name="Spormann A.M."/>
            <person name="Op den Camp H."/>
            <person name="Overmann J."/>
            <person name="Amann R."/>
            <person name="Jetten M.S.M."/>
            <person name="Mascher T."/>
            <person name="Medema M.H."/>
            <person name="Devos D.P."/>
            <person name="Kaster A.-K."/>
            <person name="Ovreas L."/>
            <person name="Rohde M."/>
            <person name="Galperin M.Y."/>
            <person name="Jogler C."/>
        </authorList>
    </citation>
    <scope>NUCLEOTIDE SEQUENCE [LARGE SCALE GENOMIC DNA]</scope>
    <source>
        <strain evidence="8 9">Mal4</strain>
    </source>
</reference>
<dbReference type="Gene3D" id="2.60.120.260">
    <property type="entry name" value="Galactose-binding domain-like"/>
    <property type="match status" value="1"/>
</dbReference>
<dbReference type="GO" id="GO:0020037">
    <property type="term" value="F:heme binding"/>
    <property type="evidence" value="ECO:0007669"/>
    <property type="project" value="InterPro"/>
</dbReference>
<evidence type="ECO:0000256" key="3">
    <source>
        <dbReference type="ARBA" id="ARBA00023004"/>
    </source>
</evidence>
<dbReference type="PROSITE" id="PS51007">
    <property type="entry name" value="CYTC"/>
    <property type="match status" value="1"/>
</dbReference>
<feature type="domain" description="Cytochrome c" evidence="7">
    <location>
        <begin position="37"/>
        <end position="135"/>
    </location>
</feature>
<protein>
    <submittedName>
        <fullName evidence="8">Planctomycete cytochrome C</fullName>
    </submittedName>
</protein>
<dbReference type="Pfam" id="PF07635">
    <property type="entry name" value="PSCyt1"/>
    <property type="match status" value="1"/>
</dbReference>
<dbReference type="InterPro" id="IPR000421">
    <property type="entry name" value="FA58C"/>
</dbReference>
<feature type="domain" description="F5/8 type C" evidence="6">
    <location>
        <begin position="418"/>
        <end position="585"/>
    </location>
</feature>
<evidence type="ECO:0000256" key="1">
    <source>
        <dbReference type="ARBA" id="ARBA00022617"/>
    </source>
</evidence>
<keyword evidence="9" id="KW-1185">Reference proteome</keyword>
<feature type="region of interest" description="Disordered" evidence="5">
    <location>
        <begin position="531"/>
        <end position="553"/>
    </location>
</feature>
<dbReference type="Pfam" id="PF07583">
    <property type="entry name" value="PSCyt2"/>
    <property type="match status" value="1"/>
</dbReference>
<proteinExistence type="predicted"/>
<evidence type="ECO:0000256" key="4">
    <source>
        <dbReference type="PROSITE-ProRule" id="PRU00433"/>
    </source>
</evidence>
<dbReference type="InterPro" id="IPR011444">
    <property type="entry name" value="DUF1549"/>
</dbReference>
<dbReference type="InterPro" id="IPR022655">
    <property type="entry name" value="DUF1553"/>
</dbReference>
<dbReference type="KEGG" id="mri:Mal4_22110"/>
<gene>
    <name evidence="8" type="ORF">Mal4_22110</name>
</gene>
<dbReference type="GO" id="GO:0009055">
    <property type="term" value="F:electron transfer activity"/>
    <property type="evidence" value="ECO:0007669"/>
    <property type="project" value="InterPro"/>
</dbReference>
<accession>A0A517Z5W9</accession>
<dbReference type="GO" id="GO:0046872">
    <property type="term" value="F:metal ion binding"/>
    <property type="evidence" value="ECO:0007669"/>
    <property type="project" value="UniProtKB-KW"/>
</dbReference>
<sequence length="1026" mass="114674">MRSSVTAANRRPATSLAVQTAGWRVALTTLCSLLLVPTGSVADDSFRDVVAPILQARCLSCHSAEEKSGGLSLQSAKGLTAGGDSGAAIVPGDPDASLLIDVITPEDGEATMPQDGDPLTSDEQAAIRRWVEQGARWPEGLVLEEAAVTDTDWWSLRPLERPPLPQRSETDSAWCRTPVDAFILRQHRDRGLGGLPEADRRTLIRRLYFDLIGLPPTYEEVEAFVADTQPRAYERLVDRLLASPRYGERWARHWLDVVHYGDTHGYDKDKPRPNAWPYRDYVIRSFNDDKPYTQFVQEQIAGDVLAPQDPQAIIATGFIAAGPWDFISHVEVPESKIDGQIARHLDRDDMVRNTMETFCSVTVGCARCHNHKFDPITQEDYYSLQAVFAAVDRANRPYDLDSDAARRRQQLLAQKGELSSARTALEKRLRKETDVSLDELNSQIAKLEQAGQGHDRPEFGYHSQIESQPDAEKWVQVDLGDSRAIAQIVYVACHDTYNGIGAGFGFPRRYRIDVSDDPDFETGVITMLDRTGSDQPNPGAAPQTIPVSGSNANDPKTGRYVRVTATKLAPRKNDYIFALAELMVISPEGENLATGSTVIARDSIEAPVRWSKSNLVDGYWYGATRSEENREQLARLYSQRQELLAALAESETQQKIDIVDERLAAIARQLKELPEPSVVYAAATEFQPQGNFKATGGTPREIRVLRRGNVLSPGEIAQPGTVAAIAGESAHFDLPPGHREGDRRAALARWITDRNNPLTWRSIVNRVWLYHFGRGLVDTPNDFGRMGQEPTHPELLDWLACELRGGGESIKHLHRLIVCSATYRQASRPEAGNDVAANERIDGDNQYLWRMNPRRLEAEAIRDAVLQVSGCLDLKMYGPGFQDFVIEKPQHSPHYEYHLHDPYDPRSHRRAVYRFLVRSQQQPFMTTLDCADPSMQVEKRNETLTPQQALALLNNKLMVAMAGRFAESVAAEQKTLPDQVALAFRRTLARDPQPQELDALTSYGEQHGLENVCRVLLNLNEFVFVD</sequence>
<organism evidence="8 9">
    <name type="scientific">Maioricimonas rarisocia</name>
    <dbReference type="NCBI Taxonomy" id="2528026"/>
    <lineage>
        <taxon>Bacteria</taxon>
        <taxon>Pseudomonadati</taxon>
        <taxon>Planctomycetota</taxon>
        <taxon>Planctomycetia</taxon>
        <taxon>Planctomycetales</taxon>
        <taxon>Planctomycetaceae</taxon>
        <taxon>Maioricimonas</taxon>
    </lineage>
</organism>
<evidence type="ECO:0000313" key="8">
    <source>
        <dbReference type="EMBL" id="QDU37892.1"/>
    </source>
</evidence>
<evidence type="ECO:0000256" key="5">
    <source>
        <dbReference type="SAM" id="MobiDB-lite"/>
    </source>
</evidence>
<dbReference type="Proteomes" id="UP000320496">
    <property type="component" value="Chromosome"/>
</dbReference>
<dbReference type="RefSeq" id="WP_145369171.1">
    <property type="nucleotide sequence ID" value="NZ_CP036275.1"/>
</dbReference>
<evidence type="ECO:0000259" key="6">
    <source>
        <dbReference type="PROSITE" id="PS50022"/>
    </source>
</evidence>
<dbReference type="PANTHER" id="PTHR35889:SF3">
    <property type="entry name" value="F-BOX DOMAIN-CONTAINING PROTEIN"/>
    <property type="match status" value="1"/>
</dbReference>
<dbReference type="OrthoDB" id="127107at2"/>
<dbReference type="SUPFAM" id="SSF49785">
    <property type="entry name" value="Galactose-binding domain-like"/>
    <property type="match status" value="1"/>
</dbReference>
<keyword evidence="3 4" id="KW-0408">Iron</keyword>
<dbReference type="EMBL" id="CP036275">
    <property type="protein sequence ID" value="QDU37892.1"/>
    <property type="molecule type" value="Genomic_DNA"/>
</dbReference>
<evidence type="ECO:0000256" key="2">
    <source>
        <dbReference type="ARBA" id="ARBA00022723"/>
    </source>
</evidence>
<evidence type="ECO:0000259" key="7">
    <source>
        <dbReference type="PROSITE" id="PS51007"/>
    </source>
</evidence>
<name>A0A517Z5W9_9PLAN</name>
<dbReference type="PANTHER" id="PTHR35889">
    <property type="entry name" value="CYCLOINULO-OLIGOSACCHARIDE FRUCTANOTRANSFERASE-RELATED"/>
    <property type="match status" value="1"/>
</dbReference>
<dbReference type="PROSITE" id="PS50022">
    <property type="entry name" value="FA58C_3"/>
    <property type="match status" value="1"/>
</dbReference>
<keyword evidence="1 4" id="KW-0349">Heme</keyword>
<dbReference type="Pfam" id="PF07587">
    <property type="entry name" value="PSD1"/>
    <property type="match status" value="1"/>
</dbReference>
<dbReference type="InterPro" id="IPR008979">
    <property type="entry name" value="Galactose-bd-like_sf"/>
</dbReference>
<dbReference type="SUPFAM" id="SSF46626">
    <property type="entry name" value="Cytochrome c"/>
    <property type="match status" value="1"/>
</dbReference>